<dbReference type="Proteomes" id="UP001287282">
    <property type="component" value="Unassembled WGS sequence"/>
</dbReference>
<sequence>MMDYRITTKENFTEKVGELVCMLEHSREVTLSEISTLNPRELDYLADGSSNSIGSLLSHIASIEYVHQIISFENRDLTNDEYIKWGTALELGDKAREGIRNHSIDYYLESLSQVRGNTLTHLKSVNDIWLFEESKWGNGVSYNNYYLWFHVMEDEINHRGQIRTIKRLLKKR</sequence>
<dbReference type="EMBL" id="JAWJBA010000004">
    <property type="protein sequence ID" value="MDV2685656.1"/>
    <property type="molecule type" value="Genomic_DNA"/>
</dbReference>
<dbReference type="SUPFAM" id="SSF109854">
    <property type="entry name" value="DinB/YfiT-like putative metalloenzymes"/>
    <property type="match status" value="1"/>
</dbReference>
<evidence type="ECO:0000313" key="1">
    <source>
        <dbReference type="EMBL" id="MDV2685656.1"/>
    </source>
</evidence>
<protein>
    <submittedName>
        <fullName evidence="1">DinB family protein</fullName>
    </submittedName>
</protein>
<organism evidence="1 2">
    <name type="scientific">Alkalihalophilus lindianensis</name>
    <dbReference type="NCBI Taxonomy" id="1630542"/>
    <lineage>
        <taxon>Bacteria</taxon>
        <taxon>Bacillati</taxon>
        <taxon>Bacillota</taxon>
        <taxon>Bacilli</taxon>
        <taxon>Bacillales</taxon>
        <taxon>Bacillaceae</taxon>
        <taxon>Alkalihalophilus</taxon>
    </lineage>
</organism>
<keyword evidence="2" id="KW-1185">Reference proteome</keyword>
<dbReference type="InterPro" id="IPR034660">
    <property type="entry name" value="DinB/YfiT-like"/>
</dbReference>
<accession>A0ABU3XCQ8</accession>
<gene>
    <name evidence="1" type="ORF">RYX56_14925</name>
</gene>
<dbReference type="Gene3D" id="1.20.120.450">
    <property type="entry name" value="dinb family like domain"/>
    <property type="match status" value="1"/>
</dbReference>
<dbReference type="InterPro" id="IPR007061">
    <property type="entry name" value="MST-like"/>
</dbReference>
<proteinExistence type="predicted"/>
<dbReference type="RefSeq" id="WP_317122825.1">
    <property type="nucleotide sequence ID" value="NZ_JAWJBA010000004.1"/>
</dbReference>
<dbReference type="Pfam" id="PF04978">
    <property type="entry name" value="MST"/>
    <property type="match status" value="1"/>
</dbReference>
<name>A0ABU3XCQ8_9BACI</name>
<evidence type="ECO:0000313" key="2">
    <source>
        <dbReference type="Proteomes" id="UP001287282"/>
    </source>
</evidence>
<reference evidence="1 2" key="1">
    <citation type="submission" date="2023-10" db="EMBL/GenBank/DDBJ databases">
        <title>Screening of Alkalihalobacillus lindianensis BZ-TG-R113 and Its Alleviation of Salt Stress on Rapeseed Growth.</title>
        <authorList>
            <person name="Zhao B."/>
            <person name="Guo T."/>
        </authorList>
    </citation>
    <scope>NUCLEOTIDE SEQUENCE [LARGE SCALE GENOMIC DNA]</scope>
    <source>
        <strain evidence="1 2">BZ-TG-R113</strain>
    </source>
</reference>
<comment type="caution">
    <text evidence="1">The sequence shown here is derived from an EMBL/GenBank/DDBJ whole genome shotgun (WGS) entry which is preliminary data.</text>
</comment>